<organism evidence="1 2">
    <name type="scientific">Pleurodeles waltl</name>
    <name type="common">Iberian ribbed newt</name>
    <dbReference type="NCBI Taxonomy" id="8319"/>
    <lineage>
        <taxon>Eukaryota</taxon>
        <taxon>Metazoa</taxon>
        <taxon>Chordata</taxon>
        <taxon>Craniata</taxon>
        <taxon>Vertebrata</taxon>
        <taxon>Euteleostomi</taxon>
        <taxon>Amphibia</taxon>
        <taxon>Batrachia</taxon>
        <taxon>Caudata</taxon>
        <taxon>Salamandroidea</taxon>
        <taxon>Salamandridae</taxon>
        <taxon>Pleurodelinae</taxon>
        <taxon>Pleurodeles</taxon>
    </lineage>
</organism>
<dbReference type="Proteomes" id="UP001066276">
    <property type="component" value="Chromosome 12"/>
</dbReference>
<gene>
    <name evidence="1" type="ORF">NDU88_005130</name>
</gene>
<reference evidence="1" key="1">
    <citation type="journal article" date="2022" name="bioRxiv">
        <title>Sequencing and chromosome-scale assembly of the giantPleurodeles waltlgenome.</title>
        <authorList>
            <person name="Brown T."/>
            <person name="Elewa A."/>
            <person name="Iarovenko S."/>
            <person name="Subramanian E."/>
            <person name="Araus A.J."/>
            <person name="Petzold A."/>
            <person name="Susuki M."/>
            <person name="Suzuki K.-i.T."/>
            <person name="Hayashi T."/>
            <person name="Toyoda A."/>
            <person name="Oliveira C."/>
            <person name="Osipova E."/>
            <person name="Leigh N.D."/>
            <person name="Simon A."/>
            <person name="Yun M.H."/>
        </authorList>
    </citation>
    <scope>NUCLEOTIDE SEQUENCE</scope>
    <source>
        <strain evidence="1">20211129_DDA</strain>
        <tissue evidence="1">Liver</tissue>
    </source>
</reference>
<keyword evidence="2" id="KW-1185">Reference proteome</keyword>
<accession>A0AAV7L6L5</accession>
<comment type="caution">
    <text evidence="1">The sequence shown here is derived from an EMBL/GenBank/DDBJ whole genome shotgun (WGS) entry which is preliminary data.</text>
</comment>
<protein>
    <submittedName>
        <fullName evidence="1">Uncharacterized protein</fullName>
    </submittedName>
</protein>
<dbReference type="AlphaFoldDB" id="A0AAV7L6L5"/>
<evidence type="ECO:0000313" key="2">
    <source>
        <dbReference type="Proteomes" id="UP001066276"/>
    </source>
</evidence>
<evidence type="ECO:0000313" key="1">
    <source>
        <dbReference type="EMBL" id="KAJ1084993.1"/>
    </source>
</evidence>
<proteinExistence type="predicted"/>
<dbReference type="EMBL" id="JANPWB010000016">
    <property type="protein sequence ID" value="KAJ1084993.1"/>
    <property type="molecule type" value="Genomic_DNA"/>
</dbReference>
<name>A0AAV7L6L5_PLEWA</name>
<sequence>MPGQVGKGRADAGIFVRYRWQPCIVWPTQAIIMPVSSGPEFLGVDDSAQQKTLGLSAIYVDPTVLDSVRS</sequence>